<evidence type="ECO:0000313" key="15">
    <source>
        <dbReference type="Proteomes" id="UP000031338"/>
    </source>
</evidence>
<dbReference type="SUPFAM" id="SSF53067">
    <property type="entry name" value="Actin-like ATPase domain"/>
    <property type="match status" value="2"/>
</dbReference>
<evidence type="ECO:0000256" key="7">
    <source>
        <dbReference type="ARBA" id="ARBA00022798"/>
    </source>
</evidence>
<organism evidence="14 15">
    <name type="scientific">Novosphingobium subterraneum</name>
    <dbReference type="NCBI Taxonomy" id="48936"/>
    <lineage>
        <taxon>Bacteria</taxon>
        <taxon>Pseudomonadati</taxon>
        <taxon>Pseudomonadota</taxon>
        <taxon>Alphaproteobacteria</taxon>
        <taxon>Sphingomonadales</taxon>
        <taxon>Sphingomonadaceae</taxon>
        <taxon>Novosphingobium</taxon>
    </lineage>
</organism>
<evidence type="ECO:0000256" key="2">
    <source>
        <dbReference type="ARBA" id="ARBA00009156"/>
    </source>
</evidence>
<dbReference type="InterPro" id="IPR018483">
    <property type="entry name" value="Carb_kinase_FGGY_CS"/>
</dbReference>
<reference evidence="14 15" key="1">
    <citation type="submission" date="2014-10" db="EMBL/GenBank/DDBJ databases">
        <title>Draft genome sequence of Novosphingobium subterraneum DSM 12447.</title>
        <authorList>
            <person name="Gan H.M."/>
            <person name="Gan H.Y."/>
            <person name="Savka M.A."/>
        </authorList>
    </citation>
    <scope>NUCLEOTIDE SEQUENCE [LARGE SCALE GENOMIC DNA]</scope>
    <source>
        <strain evidence="14 15">DSM 12447</strain>
    </source>
</reference>
<keyword evidence="8" id="KW-0067">ATP-binding</keyword>
<accession>A0A0B8ZPB5</accession>
<dbReference type="FunFam" id="3.30.420.40:FF:000007">
    <property type="entry name" value="Glycerol kinase"/>
    <property type="match status" value="1"/>
</dbReference>
<evidence type="ECO:0000256" key="3">
    <source>
        <dbReference type="ARBA" id="ARBA00012099"/>
    </source>
</evidence>
<evidence type="ECO:0000256" key="11">
    <source>
        <dbReference type="RuleBase" id="RU003733"/>
    </source>
</evidence>
<evidence type="ECO:0000259" key="12">
    <source>
        <dbReference type="Pfam" id="PF00370"/>
    </source>
</evidence>
<evidence type="ECO:0000256" key="9">
    <source>
        <dbReference type="ARBA" id="ARBA00043149"/>
    </source>
</evidence>
<gene>
    <name evidence="14" type="primary">glpK</name>
    <name evidence="14" type="ORF">NJ75_02889</name>
</gene>
<evidence type="ECO:0000256" key="6">
    <source>
        <dbReference type="ARBA" id="ARBA00022777"/>
    </source>
</evidence>
<dbReference type="PROSITE" id="PS00445">
    <property type="entry name" value="FGGY_KINASES_2"/>
    <property type="match status" value="1"/>
</dbReference>
<comment type="similarity">
    <text evidence="2 11">Belongs to the FGGY kinase family.</text>
</comment>
<keyword evidence="15" id="KW-1185">Reference proteome</keyword>
<evidence type="ECO:0000256" key="1">
    <source>
        <dbReference type="ARBA" id="ARBA00005190"/>
    </source>
</evidence>
<keyword evidence="5" id="KW-0547">Nucleotide-binding</keyword>
<dbReference type="GO" id="GO:0005524">
    <property type="term" value="F:ATP binding"/>
    <property type="evidence" value="ECO:0007669"/>
    <property type="project" value="UniProtKB-KW"/>
</dbReference>
<dbReference type="Gene3D" id="3.30.420.40">
    <property type="match status" value="2"/>
</dbReference>
<dbReference type="InterPro" id="IPR005999">
    <property type="entry name" value="Glycerol_kin"/>
</dbReference>
<protein>
    <recommendedName>
        <fullName evidence="3">glycerol kinase</fullName>
        <ecNumber evidence="3">2.7.1.30</ecNumber>
    </recommendedName>
    <alternativeName>
        <fullName evidence="9">ATP:glycerol 3-phosphotransferase</fullName>
    </alternativeName>
</protein>
<dbReference type="NCBIfam" id="NF000756">
    <property type="entry name" value="PRK00047.1"/>
    <property type="match status" value="1"/>
</dbReference>
<comment type="caution">
    <text evidence="14">The sequence shown here is derived from an EMBL/GenBank/DDBJ whole genome shotgun (WGS) entry which is preliminary data.</text>
</comment>
<evidence type="ECO:0000313" key="14">
    <source>
        <dbReference type="EMBL" id="KHS44963.1"/>
    </source>
</evidence>
<dbReference type="PATRIC" id="fig|48936.3.peg.2902"/>
<name>A0A0B8ZPB5_9SPHN</name>
<dbReference type="PANTHER" id="PTHR10196">
    <property type="entry name" value="SUGAR KINASE"/>
    <property type="match status" value="1"/>
</dbReference>
<dbReference type="GO" id="GO:0005829">
    <property type="term" value="C:cytosol"/>
    <property type="evidence" value="ECO:0007669"/>
    <property type="project" value="UniProtKB-ARBA"/>
</dbReference>
<dbReference type="NCBIfam" id="TIGR01311">
    <property type="entry name" value="glycerol_kin"/>
    <property type="match status" value="1"/>
</dbReference>
<evidence type="ECO:0000256" key="5">
    <source>
        <dbReference type="ARBA" id="ARBA00022741"/>
    </source>
</evidence>
<dbReference type="InterPro" id="IPR043129">
    <property type="entry name" value="ATPase_NBD"/>
</dbReference>
<evidence type="ECO:0000259" key="13">
    <source>
        <dbReference type="Pfam" id="PF02782"/>
    </source>
</evidence>
<dbReference type="PANTHER" id="PTHR10196:SF78">
    <property type="entry name" value="GLYCEROL KINASE"/>
    <property type="match status" value="1"/>
</dbReference>
<comment type="pathway">
    <text evidence="1">Polyol metabolism; glycerol degradation via glycerol kinase pathway; sn-glycerol 3-phosphate from glycerol: step 1/1.</text>
</comment>
<feature type="domain" description="Carbohydrate kinase FGGY C-terminal" evidence="13">
    <location>
        <begin position="257"/>
        <end position="445"/>
    </location>
</feature>
<sequence>MGDLVLAIDQGTTSTRALVFDASRRVAASAQREFAQHYPADGWVEHDPEEIWRDTLQTSREALAKAGASADDIAAIGITNQRESVVLWDRATGEALHNVIVWQDRRTADTCAALQAQGHQAFVHEKTGLLLDPYFSATKIAWLLDTIPGARERAEKGELAVGTIDTFLLWRLTEGRSHKTDVTNASRTLLFDIVEQRWCPELLELFRVPAALLPEVCASAADFGMTSLLGGSIPICGIAGDQQAALVGQSCFAQGQAKITYGTGGFMLLNTGTTVARSRSRLLSTIAYRIDGETHYAVEGSLFVAGAAIKWLRDGLGIIVEAKQTQEMAARLPDNGGVYMVPAFVGLGAPHWCTEARGMLAGLTFDSSAAHIARAALESVAFQTADLVAAMEQDGAGALASLRVDGGMAANDWFCQFLADILDIVVERPANLETTALGAAMLAGHRCGGWPDVLDGAAAVEGLSRFEPAMESNQRERLRSEWRAAIRRATLT</sequence>
<dbReference type="FunFam" id="3.30.420.40:FF:000008">
    <property type="entry name" value="Glycerol kinase"/>
    <property type="match status" value="1"/>
</dbReference>
<dbReference type="PIRSF" id="PIRSF000538">
    <property type="entry name" value="GlpK"/>
    <property type="match status" value="1"/>
</dbReference>
<dbReference type="InterPro" id="IPR000577">
    <property type="entry name" value="Carb_kinase_FGGY"/>
</dbReference>
<dbReference type="CDD" id="cd07786">
    <property type="entry name" value="FGGY_EcGK_like"/>
    <property type="match status" value="1"/>
</dbReference>
<dbReference type="RefSeq" id="WP_039335604.1">
    <property type="nucleotide sequence ID" value="NZ_JBNNWK010000052.1"/>
</dbReference>
<comment type="catalytic activity">
    <reaction evidence="10">
        <text>glycerol + ATP = sn-glycerol 3-phosphate + ADP + H(+)</text>
        <dbReference type="Rhea" id="RHEA:21644"/>
        <dbReference type="ChEBI" id="CHEBI:15378"/>
        <dbReference type="ChEBI" id="CHEBI:17754"/>
        <dbReference type="ChEBI" id="CHEBI:30616"/>
        <dbReference type="ChEBI" id="CHEBI:57597"/>
        <dbReference type="ChEBI" id="CHEBI:456216"/>
        <dbReference type="EC" id="2.7.1.30"/>
    </reaction>
</comment>
<dbReference type="EC" id="2.7.1.30" evidence="3"/>
<dbReference type="Pfam" id="PF02782">
    <property type="entry name" value="FGGY_C"/>
    <property type="match status" value="1"/>
</dbReference>
<dbReference type="GO" id="GO:0019563">
    <property type="term" value="P:glycerol catabolic process"/>
    <property type="evidence" value="ECO:0007669"/>
    <property type="project" value="TreeGrafter"/>
</dbReference>
<keyword evidence="4 11" id="KW-0808">Transferase</keyword>
<dbReference type="Pfam" id="PF00370">
    <property type="entry name" value="FGGY_N"/>
    <property type="match status" value="1"/>
</dbReference>
<keyword evidence="6 11" id="KW-0418">Kinase</keyword>
<proteinExistence type="inferred from homology"/>
<dbReference type="AlphaFoldDB" id="A0A0B8ZPB5"/>
<dbReference type="STRING" id="48936.NJ75_02889"/>
<keyword evidence="7" id="KW-0319">Glycerol metabolism</keyword>
<dbReference type="EMBL" id="JRVC01000014">
    <property type="protein sequence ID" value="KHS44963.1"/>
    <property type="molecule type" value="Genomic_DNA"/>
</dbReference>
<evidence type="ECO:0000256" key="8">
    <source>
        <dbReference type="ARBA" id="ARBA00022840"/>
    </source>
</evidence>
<evidence type="ECO:0000256" key="10">
    <source>
        <dbReference type="ARBA" id="ARBA00052101"/>
    </source>
</evidence>
<dbReference type="GO" id="GO:0006072">
    <property type="term" value="P:glycerol-3-phosphate metabolic process"/>
    <property type="evidence" value="ECO:0007669"/>
    <property type="project" value="InterPro"/>
</dbReference>
<evidence type="ECO:0000256" key="4">
    <source>
        <dbReference type="ARBA" id="ARBA00022679"/>
    </source>
</evidence>
<dbReference type="InterPro" id="IPR018484">
    <property type="entry name" value="FGGY_N"/>
</dbReference>
<dbReference type="GO" id="GO:0004370">
    <property type="term" value="F:glycerol kinase activity"/>
    <property type="evidence" value="ECO:0007669"/>
    <property type="project" value="UniProtKB-EC"/>
</dbReference>
<dbReference type="Proteomes" id="UP000031338">
    <property type="component" value="Unassembled WGS sequence"/>
</dbReference>
<feature type="domain" description="Carbohydrate kinase FGGY N-terminal" evidence="12">
    <location>
        <begin position="5"/>
        <end position="248"/>
    </location>
</feature>
<dbReference type="InterPro" id="IPR018485">
    <property type="entry name" value="FGGY_C"/>
</dbReference>